<dbReference type="PANTHER" id="PTHR47938:SF35">
    <property type="entry name" value="PENTATRICOPEPTIDE REPEAT-CONTAINING PROTEIN 4, MITOCHONDRIAL-RELATED"/>
    <property type="match status" value="1"/>
</dbReference>
<comment type="caution">
    <text evidence="1">The sequence shown here is derived from an EMBL/GenBank/DDBJ whole genome shotgun (WGS) entry which is preliminary data.</text>
</comment>
<protein>
    <recommendedName>
        <fullName evidence="3">Pentatricopeptide repeat-containing protein, chloroplastic</fullName>
    </recommendedName>
</protein>
<evidence type="ECO:0000313" key="2">
    <source>
        <dbReference type="Proteomes" id="UP001642484"/>
    </source>
</evidence>
<name>A0ABP0QWG7_9DINO</name>
<dbReference type="PANTHER" id="PTHR47938">
    <property type="entry name" value="RESPIRATORY COMPLEX I CHAPERONE (CIA84), PUTATIVE (AFU_ORTHOLOGUE AFUA_2G06020)-RELATED"/>
    <property type="match status" value="1"/>
</dbReference>
<proteinExistence type="predicted"/>
<organism evidence="1 2">
    <name type="scientific">Durusdinium trenchii</name>
    <dbReference type="NCBI Taxonomy" id="1381693"/>
    <lineage>
        <taxon>Eukaryota</taxon>
        <taxon>Sar</taxon>
        <taxon>Alveolata</taxon>
        <taxon>Dinophyceae</taxon>
        <taxon>Suessiales</taxon>
        <taxon>Symbiodiniaceae</taxon>
        <taxon>Durusdinium</taxon>
    </lineage>
</organism>
<gene>
    <name evidence="1" type="ORF">CCMP2556_LOCUS44040</name>
</gene>
<evidence type="ECO:0000313" key="1">
    <source>
        <dbReference type="EMBL" id="CAK9091913.1"/>
    </source>
</evidence>
<reference evidence="1 2" key="1">
    <citation type="submission" date="2024-02" db="EMBL/GenBank/DDBJ databases">
        <authorList>
            <person name="Chen Y."/>
            <person name="Shah S."/>
            <person name="Dougan E. K."/>
            <person name="Thang M."/>
            <person name="Chan C."/>
        </authorList>
    </citation>
    <scope>NUCLEOTIDE SEQUENCE [LARGE SCALE GENOMIC DNA]</scope>
</reference>
<dbReference type="EMBL" id="CAXAMN010025028">
    <property type="protein sequence ID" value="CAK9091913.1"/>
    <property type="molecule type" value="Genomic_DNA"/>
</dbReference>
<dbReference type="Gene3D" id="1.25.40.10">
    <property type="entry name" value="Tetratricopeptide repeat domain"/>
    <property type="match status" value="2"/>
</dbReference>
<accession>A0ABP0QWG7</accession>
<sequence length="390" mass="42370">MVCSLPGSPQPQERLAGSAMVLGECEGPPLPPQPSSAAAFAPRCRRPRDRTLQACAKATEWDQALDLWCRLIREPLCDHHERRCALTALLNSLANASTESRVHVEALMCSELQRGWPPEGLPAFKIGLRVIADTAEWQRSVALLKRQADSASYTIVINATAQGTEWKLALELLKQAEMACAVDGSAVNLAMNACVQASHWTKALHLLKRLQPLGSAAGALLQYCRCWVCKRYAVGALPLAAQPSLISYNVAMSACEKASRWEPWRQWTTVCDIVGLKELARPKASKVRKRPVGCFFTSFLRLRGHSVGPHNACTFILRSADTFSCLKVSALALLEEMVSRKHSPSMASYGAAAAGLEKAAKGHKALNLLERRGATSGLSGRSLELGHLSL</sequence>
<dbReference type="InterPro" id="IPR011990">
    <property type="entry name" value="TPR-like_helical_dom_sf"/>
</dbReference>
<keyword evidence="2" id="KW-1185">Reference proteome</keyword>
<dbReference type="Proteomes" id="UP001642484">
    <property type="component" value="Unassembled WGS sequence"/>
</dbReference>
<evidence type="ECO:0008006" key="3">
    <source>
        <dbReference type="Google" id="ProtNLM"/>
    </source>
</evidence>